<keyword evidence="3" id="KW-1185">Reference proteome</keyword>
<organism evidence="2 3">
    <name type="scientific">Clostridium oceanicum</name>
    <dbReference type="NCBI Taxonomy" id="1543"/>
    <lineage>
        <taxon>Bacteria</taxon>
        <taxon>Bacillati</taxon>
        <taxon>Bacillota</taxon>
        <taxon>Clostridia</taxon>
        <taxon>Eubacteriales</taxon>
        <taxon>Clostridiaceae</taxon>
        <taxon>Clostridium</taxon>
    </lineage>
</organism>
<sequence>MRGINYDELPVLLKPKELGEVLKIDMNLVYRIIKRSDFPILRISKRHVRIPKVLLIKWIEKNKEYLREHINSKEIIHKSV</sequence>
<evidence type="ECO:0000313" key="3">
    <source>
        <dbReference type="Proteomes" id="UP001501510"/>
    </source>
</evidence>
<protein>
    <recommendedName>
        <fullName evidence="1">Helix-turn-helix domain-containing protein</fullName>
    </recommendedName>
</protein>
<gene>
    <name evidence="2" type="ORF">GCM10008906_04990</name>
</gene>
<name>A0ABN1JAK1_9CLOT</name>
<evidence type="ECO:0000313" key="2">
    <source>
        <dbReference type="EMBL" id="GAA0733744.1"/>
    </source>
</evidence>
<accession>A0ABN1JAK1</accession>
<dbReference type="EMBL" id="BAAACG010000003">
    <property type="protein sequence ID" value="GAA0733744.1"/>
    <property type="molecule type" value="Genomic_DNA"/>
</dbReference>
<proteinExistence type="predicted"/>
<feature type="domain" description="Helix-turn-helix" evidence="1">
    <location>
        <begin position="12"/>
        <end position="62"/>
    </location>
</feature>
<reference evidence="2 3" key="1">
    <citation type="journal article" date="2019" name="Int. J. Syst. Evol. Microbiol.">
        <title>The Global Catalogue of Microorganisms (GCM) 10K type strain sequencing project: providing services to taxonomists for standard genome sequencing and annotation.</title>
        <authorList>
            <consortium name="The Broad Institute Genomics Platform"/>
            <consortium name="The Broad Institute Genome Sequencing Center for Infectious Disease"/>
            <person name="Wu L."/>
            <person name="Ma J."/>
        </authorList>
    </citation>
    <scope>NUCLEOTIDE SEQUENCE [LARGE SCALE GENOMIC DNA]</scope>
    <source>
        <strain evidence="2 3">JCM 1407</strain>
    </source>
</reference>
<dbReference type="RefSeq" id="WP_343758512.1">
    <property type="nucleotide sequence ID" value="NZ_BAAACG010000003.1"/>
</dbReference>
<evidence type="ECO:0000259" key="1">
    <source>
        <dbReference type="Pfam" id="PF12728"/>
    </source>
</evidence>
<dbReference type="InterPro" id="IPR041657">
    <property type="entry name" value="HTH_17"/>
</dbReference>
<dbReference type="Pfam" id="PF12728">
    <property type="entry name" value="HTH_17"/>
    <property type="match status" value="1"/>
</dbReference>
<dbReference type="Proteomes" id="UP001501510">
    <property type="component" value="Unassembled WGS sequence"/>
</dbReference>
<comment type="caution">
    <text evidence="2">The sequence shown here is derived from an EMBL/GenBank/DDBJ whole genome shotgun (WGS) entry which is preliminary data.</text>
</comment>